<dbReference type="Pfam" id="PF13242">
    <property type="entry name" value="Hydrolase_like"/>
    <property type="match status" value="1"/>
</dbReference>
<dbReference type="Gene3D" id="3.40.50.1000">
    <property type="entry name" value="HAD superfamily/HAD-like"/>
    <property type="match status" value="2"/>
</dbReference>
<gene>
    <name evidence="1" type="ORF">RIEGSTA812A_PEG_408</name>
</gene>
<dbReference type="InterPro" id="IPR006356">
    <property type="entry name" value="HAD-SF_hydro_IIA_hyp3"/>
</dbReference>
<proteinExistence type="predicted"/>
<reference evidence="1" key="1">
    <citation type="submission" date="2018-10" db="EMBL/GenBank/DDBJ databases">
        <authorList>
            <person name="Gruber-Vodicka H."/>
            <person name="Jaeckle O."/>
        </authorList>
    </citation>
    <scope>NUCLEOTIDE SEQUENCE</scope>
</reference>
<evidence type="ECO:0000313" key="1">
    <source>
        <dbReference type="EMBL" id="VBB68935.1"/>
    </source>
</evidence>
<dbReference type="AlphaFoldDB" id="A0A484H6G0"/>
<dbReference type="PANTHER" id="PTHR19288:SF90">
    <property type="entry name" value="OS08G0542600 PROTEIN"/>
    <property type="match status" value="1"/>
</dbReference>
<name>A0A484H6G0_9ZZZZ</name>
<dbReference type="EMBL" id="LR026963">
    <property type="protein sequence ID" value="VBB68935.1"/>
    <property type="molecule type" value="Genomic_DNA"/>
</dbReference>
<organism evidence="1">
    <name type="scientific">invertebrate metagenome</name>
    <dbReference type="NCBI Taxonomy" id="1711999"/>
    <lineage>
        <taxon>unclassified sequences</taxon>
        <taxon>metagenomes</taxon>
        <taxon>organismal metagenomes</taxon>
    </lineage>
</organism>
<dbReference type="GO" id="GO:0005737">
    <property type="term" value="C:cytoplasm"/>
    <property type="evidence" value="ECO:0007669"/>
    <property type="project" value="TreeGrafter"/>
</dbReference>
<dbReference type="GO" id="GO:0016791">
    <property type="term" value="F:phosphatase activity"/>
    <property type="evidence" value="ECO:0007669"/>
    <property type="project" value="TreeGrafter"/>
</dbReference>
<dbReference type="NCBIfam" id="TIGR01460">
    <property type="entry name" value="HAD-SF-IIA"/>
    <property type="match status" value="1"/>
</dbReference>
<dbReference type="CDD" id="cd07525">
    <property type="entry name" value="HAD_like"/>
    <property type="match status" value="1"/>
</dbReference>
<dbReference type="InterPro" id="IPR023214">
    <property type="entry name" value="HAD_sf"/>
</dbReference>
<dbReference type="InterPro" id="IPR036412">
    <property type="entry name" value="HAD-like_sf"/>
</dbReference>
<sequence>MVPPDFATLSGLSALVRHYDAFIIDLWGVLHDGAAAYPHAVETLQQFQKTGKPTILLSNAPRRTRDLVQGMQRMGLHRSLYSEIMSSGEAVNFEMRSRRDPFYAALGQHCWHLGPDRDRSVFESLDVELVTTPEEAAFMVNTGPWAIHETVVDYETYLLRCRQRDLPMVCANPDYVVVLREGQRAMCAGALAARYEELGGRVSYRGKPDPAIYDMCLECLGQPDRCKVLAVGDTLETDVAGAMNAGIDSALVTCGVHGGELGVGYNEQAEPGRVATLLARHDLRCRAILPAFVW</sequence>
<dbReference type="NCBIfam" id="TIGR01459">
    <property type="entry name" value="HAD-SF-IIA-hyp4"/>
    <property type="match status" value="1"/>
</dbReference>
<dbReference type="Pfam" id="PF13344">
    <property type="entry name" value="Hydrolase_6"/>
    <property type="match status" value="1"/>
</dbReference>
<dbReference type="InterPro" id="IPR006357">
    <property type="entry name" value="HAD-SF_hydro_IIA"/>
</dbReference>
<protein>
    <submittedName>
        <fullName evidence="1">HAD superfamily protein involved in N-acetyl-glucosamine catabolism</fullName>
    </submittedName>
</protein>
<dbReference type="SUPFAM" id="SSF56784">
    <property type="entry name" value="HAD-like"/>
    <property type="match status" value="1"/>
</dbReference>
<dbReference type="PANTHER" id="PTHR19288">
    <property type="entry name" value="4-NITROPHENYLPHOSPHATASE-RELATED"/>
    <property type="match status" value="1"/>
</dbReference>
<accession>A0A484H6G0</accession>